<organism evidence="1 2">
    <name type="scientific">Paraburkholderia strydomiana</name>
    <dbReference type="NCBI Taxonomy" id="1245417"/>
    <lineage>
        <taxon>Bacteria</taxon>
        <taxon>Pseudomonadati</taxon>
        <taxon>Pseudomonadota</taxon>
        <taxon>Betaproteobacteria</taxon>
        <taxon>Burkholderiales</taxon>
        <taxon>Burkholderiaceae</taxon>
        <taxon>Paraburkholderia</taxon>
    </lineage>
</organism>
<protein>
    <recommendedName>
        <fullName evidence="3">Resolvase/invertase-type recombinase catalytic domain-containing protein</fullName>
    </recommendedName>
</protein>
<accession>A0ABW9ELU7</accession>
<dbReference type="Proteomes" id="UP001629392">
    <property type="component" value="Unassembled WGS sequence"/>
</dbReference>
<evidence type="ECO:0000313" key="2">
    <source>
        <dbReference type="Proteomes" id="UP001629392"/>
    </source>
</evidence>
<keyword evidence="2" id="KW-1185">Reference proteome</keyword>
<evidence type="ECO:0008006" key="3">
    <source>
        <dbReference type="Google" id="ProtNLM"/>
    </source>
</evidence>
<dbReference type="EMBL" id="JAQQCL010000026">
    <property type="protein sequence ID" value="MFM0720079.1"/>
    <property type="molecule type" value="Genomic_DNA"/>
</dbReference>
<gene>
    <name evidence="1" type="ORF">PQQ73_27545</name>
</gene>
<reference evidence="1 2" key="1">
    <citation type="journal article" date="2024" name="Chem. Sci.">
        <title>Discovery of megapolipeptins by genome mining of a Burkholderiales bacteria collection.</title>
        <authorList>
            <person name="Paulo B.S."/>
            <person name="Recchia M.J.J."/>
            <person name="Lee S."/>
            <person name="Fergusson C.H."/>
            <person name="Romanowski S.B."/>
            <person name="Hernandez A."/>
            <person name="Krull N."/>
            <person name="Liu D.Y."/>
            <person name="Cavanagh H."/>
            <person name="Bos A."/>
            <person name="Gray C.A."/>
            <person name="Murphy B.T."/>
            <person name="Linington R.G."/>
            <person name="Eustaquio A.S."/>
        </authorList>
    </citation>
    <scope>NUCLEOTIDE SEQUENCE [LARGE SCALE GENOMIC DNA]</scope>
    <source>
        <strain evidence="1 2">RL17-350-BIC-E</strain>
    </source>
</reference>
<evidence type="ECO:0000313" key="1">
    <source>
        <dbReference type="EMBL" id="MFM0720079.1"/>
    </source>
</evidence>
<name>A0ABW9ELU7_9BURK</name>
<sequence length="69" mass="7455">MSTGGQLRDALDTVDDLNRILALAREAGMLITLDGQIGREKYQSVAGSLNAFRRFAQALSNASAQPPRH</sequence>
<proteinExistence type="predicted"/>
<comment type="caution">
    <text evidence="1">The sequence shown here is derived from an EMBL/GenBank/DDBJ whole genome shotgun (WGS) entry which is preliminary data.</text>
</comment>